<evidence type="ECO:0000313" key="4">
    <source>
        <dbReference type="Proteomes" id="UP000077069"/>
    </source>
</evidence>
<evidence type="ECO:0000256" key="1">
    <source>
        <dbReference type="SAM" id="Phobius"/>
    </source>
</evidence>
<dbReference type="PANTHER" id="PTHR12203:SF107">
    <property type="entry name" value="GLYCOSYL TRANSFERASE CAP10 DOMAIN-CONTAINING PROTEIN"/>
    <property type="match status" value="1"/>
</dbReference>
<protein>
    <recommendedName>
        <fullName evidence="2">Glycosyl transferase CAP10 domain-containing protein</fullName>
    </recommendedName>
</protein>
<sequence>MILRRRCGASDCLAWFFISGIALVFFLICSILYGTRTENPSLPQAVQEVLPAGRCLCQQSTTFNCESCLDCAARPAIVANATHALETWEFDFRRDGSNYGLDEDQCAAAFPGLFEDIERAKNFRKGRGLVTQKNLTDFELTKGMVRAMIHDGQLYILQTCLVDNINRQKAVASLAALHRAISAARDRPAIANIEFVLSVEDLPAQPEKPLWMLARRAQDEDLWLIPDFGWWSWDMPALGAFDEVADEAMQRERLEPWDAKKEKLVWRGKLNFAPKLRRALVEAAKGKSWSDVGQVKWEDTEFKEPGAHFLGPVDQCSYMFIAHAEGRSYSGALKYRQLCRSVIVSHKLQWIQHYHYLLLASGAKQNYVEVERDFSDLSSTMDDLLAHPEKAKRIADNNVKTFRERYLTGAAEACYWRALVQAWKEISFEPSLYETVADGQNKARQQKRGVRYETFILYDYESQVTFPQVAQ</sequence>
<evidence type="ECO:0000313" key="3">
    <source>
        <dbReference type="EMBL" id="OAG10265.1"/>
    </source>
</evidence>
<name>A0A177CRV7_9PLEO</name>
<dbReference type="EMBL" id="KV441549">
    <property type="protein sequence ID" value="OAG10265.1"/>
    <property type="molecule type" value="Genomic_DNA"/>
</dbReference>
<dbReference type="Pfam" id="PF05686">
    <property type="entry name" value="Glyco_transf_90"/>
    <property type="match status" value="1"/>
</dbReference>
<keyword evidence="1" id="KW-0472">Membrane</keyword>
<dbReference type="SMART" id="SM00672">
    <property type="entry name" value="CAP10"/>
    <property type="match status" value="1"/>
</dbReference>
<keyword evidence="4" id="KW-1185">Reference proteome</keyword>
<keyword evidence="1" id="KW-1133">Transmembrane helix</keyword>
<dbReference type="GeneID" id="28761170"/>
<dbReference type="AlphaFoldDB" id="A0A177CRV7"/>
<dbReference type="RefSeq" id="XP_018040630.1">
    <property type="nucleotide sequence ID" value="XM_018177684.1"/>
</dbReference>
<organism evidence="3 4">
    <name type="scientific">Paraphaeosphaeria sporulosa</name>
    <dbReference type="NCBI Taxonomy" id="1460663"/>
    <lineage>
        <taxon>Eukaryota</taxon>
        <taxon>Fungi</taxon>
        <taxon>Dikarya</taxon>
        <taxon>Ascomycota</taxon>
        <taxon>Pezizomycotina</taxon>
        <taxon>Dothideomycetes</taxon>
        <taxon>Pleosporomycetidae</taxon>
        <taxon>Pleosporales</taxon>
        <taxon>Massarineae</taxon>
        <taxon>Didymosphaeriaceae</taxon>
        <taxon>Paraphaeosphaeria</taxon>
    </lineage>
</organism>
<keyword evidence="1" id="KW-0812">Transmembrane</keyword>
<evidence type="ECO:0000259" key="2">
    <source>
        <dbReference type="SMART" id="SM00672"/>
    </source>
</evidence>
<feature type="domain" description="Glycosyl transferase CAP10" evidence="2">
    <location>
        <begin position="189"/>
        <end position="429"/>
    </location>
</feature>
<dbReference type="Proteomes" id="UP000077069">
    <property type="component" value="Unassembled WGS sequence"/>
</dbReference>
<dbReference type="OrthoDB" id="202415at2759"/>
<accession>A0A177CRV7</accession>
<dbReference type="InterPro" id="IPR006598">
    <property type="entry name" value="CAP10"/>
</dbReference>
<proteinExistence type="predicted"/>
<reference evidence="3 4" key="1">
    <citation type="submission" date="2016-05" db="EMBL/GenBank/DDBJ databases">
        <title>Comparative analysis of secretome profiles of manganese(II)-oxidizing ascomycete fungi.</title>
        <authorList>
            <consortium name="DOE Joint Genome Institute"/>
            <person name="Zeiner C.A."/>
            <person name="Purvine S.O."/>
            <person name="Zink E.M."/>
            <person name="Wu S."/>
            <person name="Pasa-Tolic L."/>
            <person name="Chaput D.L."/>
            <person name="Haridas S."/>
            <person name="Grigoriev I.V."/>
            <person name="Santelli C.M."/>
            <person name="Hansel C.M."/>
        </authorList>
    </citation>
    <scope>NUCLEOTIDE SEQUENCE [LARGE SCALE GENOMIC DNA]</scope>
    <source>
        <strain evidence="3 4">AP3s5-JAC2a</strain>
    </source>
</reference>
<feature type="transmembrane region" description="Helical" evidence="1">
    <location>
        <begin position="12"/>
        <end position="33"/>
    </location>
</feature>
<dbReference type="PANTHER" id="PTHR12203">
    <property type="entry name" value="KDEL LYS-ASP-GLU-LEU CONTAINING - RELATED"/>
    <property type="match status" value="1"/>
</dbReference>
<dbReference type="InParanoid" id="A0A177CRV7"/>
<dbReference type="InterPro" id="IPR051091">
    <property type="entry name" value="O-Glucosyltr/Glycosyltrsf_90"/>
</dbReference>
<gene>
    <name evidence="3" type="ORF">CC84DRAFT_1161241</name>
</gene>